<evidence type="ECO:0000256" key="1">
    <source>
        <dbReference type="SAM" id="MobiDB-lite"/>
    </source>
</evidence>
<dbReference type="Proteomes" id="UP001187192">
    <property type="component" value="Unassembled WGS sequence"/>
</dbReference>
<proteinExistence type="predicted"/>
<organism evidence="2 3">
    <name type="scientific">Ficus carica</name>
    <name type="common">Common fig</name>
    <dbReference type="NCBI Taxonomy" id="3494"/>
    <lineage>
        <taxon>Eukaryota</taxon>
        <taxon>Viridiplantae</taxon>
        <taxon>Streptophyta</taxon>
        <taxon>Embryophyta</taxon>
        <taxon>Tracheophyta</taxon>
        <taxon>Spermatophyta</taxon>
        <taxon>Magnoliopsida</taxon>
        <taxon>eudicotyledons</taxon>
        <taxon>Gunneridae</taxon>
        <taxon>Pentapetalae</taxon>
        <taxon>rosids</taxon>
        <taxon>fabids</taxon>
        <taxon>Rosales</taxon>
        <taxon>Moraceae</taxon>
        <taxon>Ficeae</taxon>
        <taxon>Ficus</taxon>
    </lineage>
</organism>
<comment type="caution">
    <text evidence="2">The sequence shown here is derived from an EMBL/GenBank/DDBJ whole genome shotgun (WGS) entry which is preliminary data.</text>
</comment>
<evidence type="ECO:0000313" key="2">
    <source>
        <dbReference type="EMBL" id="GMN51142.1"/>
    </source>
</evidence>
<sequence length="135" mass="15691">MQAFREGIKDPRLVWTLAYVRPPTFTHLRGIAWRHAEADEYVRGRGLVAREQPRLPGKKSDRNQPDHSRSDKGKAVVSGRGLLRDPPPIRADRARRNQNKYCNFDKDVGHDTKDCIQIRDQIELLIRDGHLREFV</sequence>
<accession>A0AA88AI58</accession>
<feature type="region of interest" description="Disordered" evidence="1">
    <location>
        <begin position="47"/>
        <end position="97"/>
    </location>
</feature>
<gene>
    <name evidence="2" type="ORF">TIFTF001_020291</name>
</gene>
<dbReference type="AlphaFoldDB" id="A0AA88AI58"/>
<protein>
    <submittedName>
        <fullName evidence="2">Uncharacterized protein</fullName>
    </submittedName>
</protein>
<feature type="compositionally biased region" description="Basic and acidic residues" evidence="1">
    <location>
        <begin position="58"/>
        <end position="74"/>
    </location>
</feature>
<evidence type="ECO:0000313" key="3">
    <source>
        <dbReference type="Proteomes" id="UP001187192"/>
    </source>
</evidence>
<keyword evidence="3" id="KW-1185">Reference proteome</keyword>
<name>A0AA88AI58_FICCA</name>
<reference evidence="2" key="1">
    <citation type="submission" date="2023-07" db="EMBL/GenBank/DDBJ databases">
        <title>draft genome sequence of fig (Ficus carica).</title>
        <authorList>
            <person name="Takahashi T."/>
            <person name="Nishimura K."/>
        </authorList>
    </citation>
    <scope>NUCLEOTIDE SEQUENCE</scope>
</reference>
<dbReference type="EMBL" id="BTGU01000036">
    <property type="protein sequence ID" value="GMN51142.1"/>
    <property type="molecule type" value="Genomic_DNA"/>
</dbReference>